<protein>
    <recommendedName>
        <fullName evidence="4">DUF975 family protein</fullName>
    </recommendedName>
</protein>
<comment type="caution">
    <text evidence="2">The sequence shown here is derived from an EMBL/GenBank/DDBJ whole genome shotgun (WGS) entry which is preliminary data.</text>
</comment>
<feature type="transmembrane region" description="Helical" evidence="1">
    <location>
        <begin position="83"/>
        <end position="106"/>
    </location>
</feature>
<name>A0A2N5NF64_MEDGN</name>
<dbReference type="PANTHER" id="PTHR40076">
    <property type="entry name" value="MEMBRANE PROTEIN-RELATED"/>
    <property type="match status" value="1"/>
</dbReference>
<evidence type="ECO:0008006" key="4">
    <source>
        <dbReference type="Google" id="ProtNLM"/>
    </source>
</evidence>
<sequence>MPNWTRGQLKNNAKMNFYKNYWMCVGMALILTLVLMMEPDGPKKEIMLKIRDYTDILPAYGYQGWLSSLFDGLGYWFGVLWSVFSLFIALALLLIKIVVGNVVYVGGIRFFIQNRRENPSAGTIFFGFQNGNYGNIALTIFLKDLYTALWTLLLVVPGIIKHYEYRMIPYILAENPTMSREEAFQISRRMMMGQKMDVFVLDLSFIGWFILEKISFGLAGLFFVRPYYETVFAELYEANKQRAYREGYIR</sequence>
<keyword evidence="1" id="KW-0812">Transmembrane</keyword>
<dbReference type="PANTHER" id="PTHR40076:SF1">
    <property type="entry name" value="MEMBRANE PROTEIN"/>
    <property type="match status" value="1"/>
</dbReference>
<accession>A0A2N5NF64</accession>
<organism evidence="2 3">
    <name type="scientific">Mediterraneibacter gnavus</name>
    <name type="common">Ruminococcus gnavus</name>
    <dbReference type="NCBI Taxonomy" id="33038"/>
    <lineage>
        <taxon>Bacteria</taxon>
        <taxon>Bacillati</taxon>
        <taxon>Bacillota</taxon>
        <taxon>Clostridia</taxon>
        <taxon>Lachnospirales</taxon>
        <taxon>Lachnospiraceae</taxon>
        <taxon>Mediterraneibacter</taxon>
    </lineage>
</organism>
<evidence type="ECO:0000256" key="1">
    <source>
        <dbReference type="SAM" id="Phobius"/>
    </source>
</evidence>
<feature type="transmembrane region" description="Helical" evidence="1">
    <location>
        <begin position="20"/>
        <end position="37"/>
    </location>
</feature>
<proteinExistence type="predicted"/>
<feature type="transmembrane region" description="Helical" evidence="1">
    <location>
        <begin position="198"/>
        <end position="224"/>
    </location>
</feature>
<gene>
    <name evidence="2" type="ORF">CDL18_13225</name>
</gene>
<keyword evidence="1" id="KW-0472">Membrane</keyword>
<reference evidence="2 3" key="1">
    <citation type="journal article" date="2017" name="Genome Med.">
        <title>A novel Ruminococcus gnavus clade enriched in inflammatory bowel disease patients.</title>
        <authorList>
            <person name="Hall A.B."/>
            <person name="Yassour M."/>
            <person name="Sauk J."/>
            <person name="Garner A."/>
            <person name="Jiang X."/>
            <person name="Arthur T."/>
            <person name="Lagoudas G.K."/>
            <person name="Vatanen T."/>
            <person name="Fornelos N."/>
            <person name="Wilson R."/>
            <person name="Bertha M."/>
            <person name="Cohen M."/>
            <person name="Garber J."/>
            <person name="Khalili H."/>
            <person name="Gevers D."/>
            <person name="Ananthakrishnan A.N."/>
            <person name="Kugathasan S."/>
            <person name="Lander E.S."/>
            <person name="Blainey P."/>
            <person name="Vlamakis H."/>
            <person name="Xavier R.J."/>
            <person name="Huttenhower C."/>
        </authorList>
    </citation>
    <scope>NUCLEOTIDE SEQUENCE [LARGE SCALE GENOMIC DNA]</scope>
    <source>
        <strain evidence="2 3">RJX1118</strain>
    </source>
</reference>
<dbReference type="RefSeq" id="WP_101880145.1">
    <property type="nucleotide sequence ID" value="NZ_NIHM01000022.1"/>
</dbReference>
<dbReference type="EMBL" id="NIHM01000022">
    <property type="protein sequence ID" value="PLT53053.1"/>
    <property type="molecule type" value="Genomic_DNA"/>
</dbReference>
<dbReference type="Pfam" id="PF06161">
    <property type="entry name" value="DUF975"/>
    <property type="match status" value="1"/>
</dbReference>
<keyword evidence="1" id="KW-1133">Transmembrane helix</keyword>
<evidence type="ECO:0000313" key="2">
    <source>
        <dbReference type="EMBL" id="PLT53053.1"/>
    </source>
</evidence>
<dbReference type="Proteomes" id="UP000234849">
    <property type="component" value="Unassembled WGS sequence"/>
</dbReference>
<dbReference type="InterPro" id="IPR010380">
    <property type="entry name" value="DUF975"/>
</dbReference>
<dbReference type="AlphaFoldDB" id="A0A2N5NF64"/>
<evidence type="ECO:0000313" key="3">
    <source>
        <dbReference type="Proteomes" id="UP000234849"/>
    </source>
</evidence>